<feature type="transmembrane region" description="Helical" evidence="6">
    <location>
        <begin position="158"/>
        <end position="180"/>
    </location>
</feature>
<feature type="transmembrane region" description="Helical" evidence="6">
    <location>
        <begin position="113"/>
        <end position="138"/>
    </location>
</feature>
<evidence type="ECO:0000313" key="8">
    <source>
        <dbReference type="Proteomes" id="UP001152747"/>
    </source>
</evidence>
<dbReference type="AlphaFoldDB" id="A0A9P1MVV0"/>
<dbReference type="PANTHER" id="PTHR23128:SF145">
    <property type="entry name" value="SERPENTINE RECEPTOR, CLASS E (EPSILON)"/>
    <property type="match status" value="1"/>
</dbReference>
<keyword evidence="5 6" id="KW-0472">Membrane</keyword>
<keyword evidence="4 6" id="KW-1133">Transmembrane helix</keyword>
<dbReference type="OrthoDB" id="5823221at2759"/>
<dbReference type="Proteomes" id="UP001152747">
    <property type="component" value="Unassembled WGS sequence"/>
</dbReference>
<comment type="similarity">
    <text evidence="2">Belongs to the nematode receptor-like protein sre family.</text>
</comment>
<evidence type="ECO:0000256" key="5">
    <source>
        <dbReference type="ARBA" id="ARBA00023136"/>
    </source>
</evidence>
<evidence type="ECO:0000256" key="1">
    <source>
        <dbReference type="ARBA" id="ARBA00004141"/>
    </source>
</evidence>
<dbReference type="InterPro" id="IPR004151">
    <property type="entry name" value="7TM_GPCR_serpentine_rcpt_Sre"/>
</dbReference>
<dbReference type="EMBL" id="CANHGI010000002">
    <property type="protein sequence ID" value="CAI5441607.1"/>
    <property type="molecule type" value="Genomic_DNA"/>
</dbReference>
<keyword evidence="8" id="KW-1185">Reference proteome</keyword>
<dbReference type="PANTHER" id="PTHR23128">
    <property type="entry name" value="SERPENTINE RECEPTOR, CLASS E (EPSILON)-RELATED"/>
    <property type="match status" value="1"/>
</dbReference>
<reference evidence="7" key="1">
    <citation type="submission" date="2022-11" db="EMBL/GenBank/DDBJ databases">
        <authorList>
            <person name="Kikuchi T."/>
        </authorList>
    </citation>
    <scope>NUCLEOTIDE SEQUENCE</scope>
    <source>
        <strain evidence="7">PS1010</strain>
    </source>
</reference>
<protein>
    <submittedName>
        <fullName evidence="7">Uncharacterized protein</fullName>
    </submittedName>
</protein>
<feature type="transmembrane region" description="Helical" evidence="6">
    <location>
        <begin position="42"/>
        <end position="68"/>
    </location>
</feature>
<accession>A0A9P1MVV0</accession>
<dbReference type="Gene3D" id="1.20.1070.10">
    <property type="entry name" value="Rhodopsin 7-helix transmembrane proteins"/>
    <property type="match status" value="1"/>
</dbReference>
<gene>
    <name evidence="7" type="ORF">CAMP_LOCUS4244</name>
</gene>
<evidence type="ECO:0000256" key="2">
    <source>
        <dbReference type="ARBA" id="ARBA00006803"/>
    </source>
</evidence>
<comment type="caution">
    <text evidence="7">The sequence shown here is derived from an EMBL/GenBank/DDBJ whole genome shotgun (WGS) entry which is preliminary data.</text>
</comment>
<evidence type="ECO:0000256" key="4">
    <source>
        <dbReference type="ARBA" id="ARBA00022989"/>
    </source>
</evidence>
<dbReference type="GO" id="GO:0007606">
    <property type="term" value="P:sensory perception of chemical stimulus"/>
    <property type="evidence" value="ECO:0007669"/>
    <property type="project" value="InterPro"/>
</dbReference>
<feature type="transmembrane region" description="Helical" evidence="6">
    <location>
        <begin position="249"/>
        <end position="268"/>
    </location>
</feature>
<comment type="subcellular location">
    <subcellularLocation>
        <location evidence="1">Membrane</location>
        <topology evidence="1">Multi-pass membrane protein</topology>
    </subcellularLocation>
</comment>
<feature type="transmembrane region" description="Helical" evidence="6">
    <location>
        <begin position="80"/>
        <end position="101"/>
    </location>
</feature>
<organism evidence="7 8">
    <name type="scientific">Caenorhabditis angaria</name>
    <dbReference type="NCBI Taxonomy" id="860376"/>
    <lineage>
        <taxon>Eukaryota</taxon>
        <taxon>Metazoa</taxon>
        <taxon>Ecdysozoa</taxon>
        <taxon>Nematoda</taxon>
        <taxon>Chromadorea</taxon>
        <taxon>Rhabditida</taxon>
        <taxon>Rhabditina</taxon>
        <taxon>Rhabditomorpha</taxon>
        <taxon>Rhabditoidea</taxon>
        <taxon>Rhabditidae</taxon>
        <taxon>Peloderinae</taxon>
        <taxon>Caenorhabditis</taxon>
    </lineage>
</organism>
<sequence length="325" mass="37915">MSTTTTFSPNRTFAFFGRRFLYDGFYYWLPVFIESEEAKAPIIFAVYSVEMLMIFLAISMNIYFVYYIIKVCSLHTNLRFILGCYAFYSIFGVGSRVWLFILQLGFIESNELMMMTFICACIRVEFFALSTFLLPVIVFERAFATYYVMNYETEKRRWVALISLFIGIILTFSFSLPSLFTMTSSIYYVVLNIFVISSASLTFYVITKYNEEKLQKLKLCENSSNNEKYTLSARFQCDENLRVFKVLRYLFVTICCTMGCIVFCYIMAKFVFEKGSTMSNLFISFFDFFIAFSLILLPVVCIGHAGHLPFAIRVSDTPRQTSWFP</sequence>
<proteinExistence type="inferred from homology"/>
<evidence type="ECO:0000256" key="6">
    <source>
        <dbReference type="SAM" id="Phobius"/>
    </source>
</evidence>
<dbReference type="Pfam" id="PF03125">
    <property type="entry name" value="Sre"/>
    <property type="match status" value="1"/>
</dbReference>
<evidence type="ECO:0000313" key="7">
    <source>
        <dbReference type="EMBL" id="CAI5441607.1"/>
    </source>
</evidence>
<name>A0A9P1MVV0_9PELO</name>
<keyword evidence="3 6" id="KW-0812">Transmembrane</keyword>
<dbReference type="GO" id="GO:0016020">
    <property type="term" value="C:membrane"/>
    <property type="evidence" value="ECO:0007669"/>
    <property type="project" value="UniProtKB-SubCell"/>
</dbReference>
<evidence type="ECO:0000256" key="3">
    <source>
        <dbReference type="ARBA" id="ARBA00022692"/>
    </source>
</evidence>
<feature type="transmembrane region" description="Helical" evidence="6">
    <location>
        <begin position="288"/>
        <end position="312"/>
    </location>
</feature>
<feature type="transmembrane region" description="Helical" evidence="6">
    <location>
        <begin position="186"/>
        <end position="206"/>
    </location>
</feature>